<dbReference type="EMBL" id="AFJM02000031">
    <property type="protein sequence ID" value="EMM73100.1"/>
    <property type="molecule type" value="Genomic_DNA"/>
</dbReference>
<proteinExistence type="predicted"/>
<dbReference type="AlphaFoldDB" id="M6FL15"/>
<dbReference type="Proteomes" id="UP000012101">
    <property type="component" value="Unassembled WGS sequence"/>
</dbReference>
<accession>M6FL15</accession>
<name>M6FL15_9LEPT</name>
<sequence>MISQSEFVRYLCGTCSAHIVFQNELIRHLFGICVRLVWNLKDEKGVRTNAKRL</sequence>
<evidence type="ECO:0000313" key="2">
    <source>
        <dbReference type="Proteomes" id="UP000012101"/>
    </source>
</evidence>
<gene>
    <name evidence="1" type="ORF">LEP1GSC038_0229</name>
</gene>
<reference evidence="1 2" key="1">
    <citation type="submission" date="2013-01" db="EMBL/GenBank/DDBJ databases">
        <authorList>
            <person name="Harkins D.M."/>
            <person name="Durkin A.S."/>
            <person name="Brinkac L.M."/>
            <person name="Haft D.H."/>
            <person name="Selengut J.D."/>
            <person name="Sanka R."/>
            <person name="DePew J."/>
            <person name="Purushe J."/>
            <person name="Hospenthal D.R."/>
            <person name="Murray C.K."/>
            <person name="Pimentel G."/>
            <person name="Wasfy M."/>
            <person name="Vinetz J.M."/>
            <person name="Sutton G.G."/>
            <person name="Nierman W.C."/>
            <person name="Fouts D.E."/>
        </authorList>
    </citation>
    <scope>NUCLEOTIDE SEQUENCE [LARGE SCALE GENOMIC DNA]</scope>
    <source>
        <strain evidence="1 2">2006001855</strain>
    </source>
</reference>
<protein>
    <submittedName>
        <fullName evidence="1">Uncharacterized protein</fullName>
    </submittedName>
</protein>
<comment type="caution">
    <text evidence="1">The sequence shown here is derived from an EMBL/GenBank/DDBJ whole genome shotgun (WGS) entry which is preliminary data.</text>
</comment>
<evidence type="ECO:0000313" key="1">
    <source>
        <dbReference type="EMBL" id="EMM73100.1"/>
    </source>
</evidence>
<organism evidence="1 2">
    <name type="scientific">Leptospira weilii str. 2006001855</name>
    <dbReference type="NCBI Taxonomy" id="996804"/>
    <lineage>
        <taxon>Bacteria</taxon>
        <taxon>Pseudomonadati</taxon>
        <taxon>Spirochaetota</taxon>
        <taxon>Spirochaetia</taxon>
        <taxon>Leptospirales</taxon>
        <taxon>Leptospiraceae</taxon>
        <taxon>Leptospira</taxon>
    </lineage>
</organism>